<evidence type="ECO:0000259" key="8">
    <source>
        <dbReference type="Pfam" id="PF01656"/>
    </source>
</evidence>
<comment type="similarity">
    <text evidence="7">Belongs to the CobB/CbiA family.</text>
</comment>
<dbReference type="UniPathway" id="UPA00148">
    <property type="reaction ID" value="UER00231"/>
</dbReference>
<dbReference type="CDD" id="cd05388">
    <property type="entry name" value="CobB_N"/>
    <property type="match status" value="1"/>
</dbReference>
<accession>A0A8J6MWF1</accession>
<sequence length="462" mass="51345">MLPRIIIAALKGGSGKTILSLGLVSAWREKGYSIAPFKKGPDFIDAGWLTFAADRPCYNLDPFLMDEEQILRSFLHRSQGVDLSLIEGNRGLYDGLDLDGCCSTAELARLLKTPVLIIVDVSMTTRTIAAVIKGCQTFDPDLNIAGVILNRVANGRQEGLIRGAIEKYCGIPVVGSVPKLKENIFPERHMGLVPYQERNRAEKAVSWAKKTVRENLQLDQIWEIAHGAEQIEAVFEDIALESIVIAGHRSPRIGFIRDRAFWFYYPENLEQLEQMGAVLIQIDSISDKELPPLDALYIGGGFPETQAQALADNQTFRDSLREAIEEGLPVYAECGGFMYLGERLLVDNMPYPMVGSLPVEFILQKKPQGHGYTILKVAGPNPYYPVGELLRGHEFHYSKPVLTREKNLEFVFKVDRGRGIDGIRDGICKKNLLATYTHVHAAGNPDWAKNLSIAALEHQKAG</sequence>
<dbReference type="PROSITE" id="PS51274">
    <property type="entry name" value="GATASE_COBBQ"/>
    <property type="match status" value="1"/>
</dbReference>
<organism evidence="10 11">
    <name type="scientific">Candidatus Desulfacyla euxinica</name>
    <dbReference type="NCBI Taxonomy" id="2841693"/>
    <lineage>
        <taxon>Bacteria</taxon>
        <taxon>Deltaproteobacteria</taxon>
        <taxon>Candidatus Desulfacyla</taxon>
    </lineage>
</organism>
<dbReference type="SUPFAM" id="SSF52540">
    <property type="entry name" value="P-loop containing nucleoside triphosphate hydrolases"/>
    <property type="match status" value="1"/>
</dbReference>
<dbReference type="NCBIfam" id="NF002204">
    <property type="entry name" value="PRK01077.1"/>
    <property type="match status" value="1"/>
</dbReference>
<protein>
    <recommendedName>
        <fullName evidence="7">Cobyrinate a,c-diamide synthase</fullName>
        <ecNumber evidence="7">6.3.5.11</ecNumber>
    </recommendedName>
    <alternativeName>
        <fullName evidence="7">Cobyrinic acid a,c-diamide synthetase</fullName>
    </alternativeName>
</protein>
<comment type="pathway">
    <text evidence="7">Cofactor biosynthesis; adenosylcobalamin biosynthesis; cob(II)yrinate a,c-diamide from sirohydrochlorin (anaerobic route): step 10/10.</text>
</comment>
<dbReference type="Pfam" id="PF01656">
    <property type="entry name" value="CbiA"/>
    <property type="match status" value="1"/>
</dbReference>
<evidence type="ECO:0000256" key="3">
    <source>
        <dbReference type="ARBA" id="ARBA00022741"/>
    </source>
</evidence>
<dbReference type="AlphaFoldDB" id="A0A8J6MWF1"/>
<feature type="active site" description="Nucleophile" evidence="7">
    <location>
        <position position="334"/>
    </location>
</feature>
<comment type="domain">
    <text evidence="7">Comprises of two domains. The C-terminal domain contains the binding site for glutamine and catalyzes the hydrolysis of this substrate to glutamate and ammonia. The N-terminal domain is anticipated to bind ATP and cobyrinate and catalyzes the ultimate synthesis of the diamide product. The ammonia produced via the glutaminase domain is probably translocated to the adjacent domain via a molecular tunnel, where it reacts with an activated intermediate.</text>
</comment>
<proteinExistence type="inferred from homology"/>
<dbReference type="PANTHER" id="PTHR43873">
    <property type="entry name" value="COBYRINATE A,C-DIAMIDE SYNTHASE"/>
    <property type="match status" value="1"/>
</dbReference>
<evidence type="ECO:0000313" key="10">
    <source>
        <dbReference type="EMBL" id="MBC8176503.1"/>
    </source>
</evidence>
<evidence type="ECO:0000259" key="9">
    <source>
        <dbReference type="Pfam" id="PF07685"/>
    </source>
</evidence>
<gene>
    <name evidence="10" type="primary">cobB</name>
    <name evidence="7" type="synonym">cbiA</name>
    <name evidence="10" type="ORF">H8E19_03785</name>
</gene>
<dbReference type="SUPFAM" id="SSF52317">
    <property type="entry name" value="Class I glutamine amidotransferase-like"/>
    <property type="match status" value="1"/>
</dbReference>
<dbReference type="Gene3D" id="3.40.50.300">
    <property type="entry name" value="P-loop containing nucleotide triphosphate hydrolases"/>
    <property type="match status" value="1"/>
</dbReference>
<dbReference type="CDD" id="cd03130">
    <property type="entry name" value="GATase1_CobB"/>
    <property type="match status" value="1"/>
</dbReference>
<comment type="caution">
    <text evidence="10">The sequence shown here is derived from an EMBL/GenBank/DDBJ whole genome shotgun (WGS) entry which is preliminary data.</text>
</comment>
<dbReference type="HAMAP" id="MF_00027">
    <property type="entry name" value="CobB_CbiA"/>
    <property type="match status" value="1"/>
</dbReference>
<feature type="domain" description="CobQ/CobB/MinD/ParA nucleotide binding" evidence="8">
    <location>
        <begin position="5"/>
        <end position="189"/>
    </location>
</feature>
<feature type="domain" description="CobB/CobQ-like glutamine amidotransferase" evidence="9">
    <location>
        <begin position="252"/>
        <end position="443"/>
    </location>
</feature>
<evidence type="ECO:0000256" key="2">
    <source>
        <dbReference type="ARBA" id="ARBA00022598"/>
    </source>
</evidence>
<dbReference type="GO" id="GO:0005524">
    <property type="term" value="F:ATP binding"/>
    <property type="evidence" value="ECO:0007669"/>
    <property type="project" value="UniProtKB-UniRule"/>
</dbReference>
<dbReference type="InterPro" id="IPR002586">
    <property type="entry name" value="CobQ/CobB/MinD/ParA_Nub-bd_dom"/>
</dbReference>
<comment type="catalytic activity">
    <reaction evidence="7">
        <text>cob(II)yrinate + 2 L-glutamine + 2 ATP + 2 H2O = cob(II)yrinate a,c diamide + 2 L-glutamate + 2 ADP + 2 phosphate + 2 H(+)</text>
        <dbReference type="Rhea" id="RHEA:26289"/>
        <dbReference type="ChEBI" id="CHEBI:15377"/>
        <dbReference type="ChEBI" id="CHEBI:15378"/>
        <dbReference type="ChEBI" id="CHEBI:29985"/>
        <dbReference type="ChEBI" id="CHEBI:30616"/>
        <dbReference type="ChEBI" id="CHEBI:43474"/>
        <dbReference type="ChEBI" id="CHEBI:58359"/>
        <dbReference type="ChEBI" id="CHEBI:58537"/>
        <dbReference type="ChEBI" id="CHEBI:58894"/>
        <dbReference type="ChEBI" id="CHEBI:456216"/>
        <dbReference type="EC" id="6.3.5.11"/>
    </reaction>
</comment>
<name>A0A8J6MWF1_9DELT</name>
<keyword evidence="6 7" id="KW-0315">Glutamine amidotransferase</keyword>
<dbReference type="InterPro" id="IPR029062">
    <property type="entry name" value="Class_I_gatase-like"/>
</dbReference>
<dbReference type="EC" id="6.3.5.11" evidence="7"/>
<keyword evidence="5 7" id="KW-0460">Magnesium</keyword>
<evidence type="ECO:0000313" key="11">
    <source>
        <dbReference type="Proteomes" id="UP000650524"/>
    </source>
</evidence>
<dbReference type="InterPro" id="IPR027417">
    <property type="entry name" value="P-loop_NTPase"/>
</dbReference>
<dbReference type="InterPro" id="IPR011698">
    <property type="entry name" value="GATase_3"/>
</dbReference>
<dbReference type="Proteomes" id="UP000650524">
    <property type="component" value="Unassembled WGS sequence"/>
</dbReference>
<evidence type="ECO:0000256" key="5">
    <source>
        <dbReference type="ARBA" id="ARBA00022842"/>
    </source>
</evidence>
<comment type="function">
    <text evidence="7">Catalyzes the ATP-dependent amidation of the two carboxylate groups at positions a and c of cobyrinate, using either L-glutamine or ammonia as the nitrogen source.</text>
</comment>
<dbReference type="PANTHER" id="PTHR43873:SF1">
    <property type="entry name" value="COBYRINATE A,C-DIAMIDE SYNTHASE"/>
    <property type="match status" value="1"/>
</dbReference>
<dbReference type="Pfam" id="PF07685">
    <property type="entry name" value="GATase_3"/>
    <property type="match status" value="1"/>
</dbReference>
<keyword evidence="3 7" id="KW-0547">Nucleotide-binding</keyword>
<dbReference type="GO" id="GO:0042242">
    <property type="term" value="F:cobyrinic acid a,c-diamide synthase activity"/>
    <property type="evidence" value="ECO:0007669"/>
    <property type="project" value="UniProtKB-UniRule"/>
</dbReference>
<feature type="site" description="Increases nucleophilicity of active site Cys" evidence="7">
    <location>
        <position position="438"/>
    </location>
</feature>
<evidence type="ECO:0000256" key="6">
    <source>
        <dbReference type="ARBA" id="ARBA00022962"/>
    </source>
</evidence>
<keyword evidence="2 7" id="KW-0436">Ligase</keyword>
<dbReference type="GO" id="GO:0009236">
    <property type="term" value="P:cobalamin biosynthetic process"/>
    <property type="evidence" value="ECO:0007669"/>
    <property type="project" value="UniProtKB-UniRule"/>
</dbReference>
<dbReference type="NCBIfam" id="TIGR00379">
    <property type="entry name" value="cobB"/>
    <property type="match status" value="1"/>
</dbReference>
<comment type="cofactor">
    <cofactor evidence="1 7">
        <name>Mg(2+)</name>
        <dbReference type="ChEBI" id="CHEBI:18420"/>
    </cofactor>
</comment>
<keyword evidence="4 7" id="KW-0067">ATP-binding</keyword>
<evidence type="ECO:0000256" key="1">
    <source>
        <dbReference type="ARBA" id="ARBA00001946"/>
    </source>
</evidence>
<keyword evidence="7" id="KW-0169">Cobalamin biosynthesis</keyword>
<dbReference type="EMBL" id="JACNJD010000140">
    <property type="protein sequence ID" value="MBC8176503.1"/>
    <property type="molecule type" value="Genomic_DNA"/>
</dbReference>
<reference evidence="10 11" key="1">
    <citation type="submission" date="2020-08" db="EMBL/GenBank/DDBJ databases">
        <title>Bridging the membrane lipid divide: bacteria of the FCB group superphylum have the potential to synthesize archaeal ether lipids.</title>
        <authorList>
            <person name="Villanueva L."/>
            <person name="Von Meijenfeldt F.A.B."/>
            <person name="Westbye A.B."/>
            <person name="Yadav S."/>
            <person name="Hopmans E.C."/>
            <person name="Dutilh B.E."/>
            <person name="Sinninghe Damste J.S."/>
        </authorList>
    </citation>
    <scope>NUCLEOTIDE SEQUENCE [LARGE SCALE GENOMIC DNA]</scope>
    <source>
        <strain evidence="10">NIOZ-UU27</strain>
    </source>
</reference>
<comment type="miscellaneous">
    <text evidence="7">The a and c carboxylates of cobyrinate are activated for nucleophilic attack via formation of a phosphorylated intermediate by ATP. CbiA catalyzes first the amidation of the c-carboxylate, and then that of the a-carboxylate.</text>
</comment>
<dbReference type="InterPro" id="IPR004484">
    <property type="entry name" value="CbiA/CobB_synth"/>
</dbReference>
<evidence type="ECO:0000256" key="7">
    <source>
        <dbReference type="HAMAP-Rule" id="MF_00027"/>
    </source>
</evidence>
<evidence type="ECO:0000256" key="4">
    <source>
        <dbReference type="ARBA" id="ARBA00022840"/>
    </source>
</evidence>
<dbReference type="Gene3D" id="3.40.50.880">
    <property type="match status" value="1"/>
</dbReference>